<dbReference type="EMBL" id="KE747810">
    <property type="protein sequence ID" value="RMZ67525.1"/>
    <property type="molecule type" value="Genomic_DNA"/>
</dbReference>
<accession>A0A3M7LZ47</accession>
<dbReference type="PANTHER" id="PTHR42085">
    <property type="entry name" value="F-BOX DOMAIN-CONTAINING PROTEIN"/>
    <property type="match status" value="1"/>
</dbReference>
<reference evidence="1 2" key="1">
    <citation type="journal article" date="2014" name="PLoS ONE">
        <title>De novo Genome Assembly of the Fungal Plant Pathogen Pyrenophora semeniperda.</title>
        <authorList>
            <person name="Soliai M.M."/>
            <person name="Meyer S.E."/>
            <person name="Udall J.A."/>
            <person name="Elzinga D.E."/>
            <person name="Hermansen R.A."/>
            <person name="Bodily P.M."/>
            <person name="Hart A.A."/>
            <person name="Coleman C.E."/>
        </authorList>
    </citation>
    <scope>NUCLEOTIDE SEQUENCE [LARGE SCALE GENOMIC DNA]</scope>
    <source>
        <strain evidence="1 2">CCB06</strain>
        <tissue evidence="1">Mycelium</tissue>
    </source>
</reference>
<evidence type="ECO:0000313" key="2">
    <source>
        <dbReference type="Proteomes" id="UP000265663"/>
    </source>
</evidence>
<sequence length="535" mass="62462">MCEALQRRLSLIHLLQVLKKGSMRKTELIHIHHILFYFSLLTKTCQLRSLSVVSTSTMTQLPEISKTVSQPEGPGPSFLNLLPELRNIVYENCLIIPGWIHVTKVNPDEYDEYGVVGFEYPFVLLQTCRTIYHEGVGIYYSQNKFLFGQPRINGPYPDNTWVYPTPLPARFATDSPSRLQYLQHVVIYCYSERINLAPYAKICWARKDQKCIFEFASVDWYAVTDRNMNESFWQIVKDDTLGIRQYHRQILAIRWGDDRISWELPYENPWRVAIRFGTHSETWELKFHSEDEGKTYKRLENPRKPQLSHGHLPQPFEESVFEKVLCSEPIEIDVQRNKFVGNIPDISLLFVSKAVRLKAQQIFWQRNTFTYKLTLEPTPVDKTTPLYPLAAAPCIYIPGHTHSGVVGNLWTELFSRQIYDDYEYRRITLEFNLRYDSAMTLADVRIDVRELIRITSHITGRNFFLRFKVSSTKLPSTEAIEAKYNVLAGELQEMSGLRHGKSWVFTGNLSSYLGYLMYVVTRIPEMERDEHTRGV</sequence>
<proteinExistence type="predicted"/>
<keyword evidence="2" id="KW-1185">Reference proteome</keyword>
<evidence type="ECO:0000313" key="1">
    <source>
        <dbReference type="EMBL" id="RMZ67525.1"/>
    </source>
</evidence>
<dbReference type="AlphaFoldDB" id="A0A3M7LZ47"/>
<organism evidence="1 2">
    <name type="scientific">Pyrenophora seminiperda CCB06</name>
    <dbReference type="NCBI Taxonomy" id="1302712"/>
    <lineage>
        <taxon>Eukaryota</taxon>
        <taxon>Fungi</taxon>
        <taxon>Dikarya</taxon>
        <taxon>Ascomycota</taxon>
        <taxon>Pezizomycotina</taxon>
        <taxon>Dothideomycetes</taxon>
        <taxon>Pleosporomycetidae</taxon>
        <taxon>Pleosporales</taxon>
        <taxon>Pleosporineae</taxon>
        <taxon>Pleosporaceae</taxon>
        <taxon>Pyrenophora</taxon>
    </lineage>
</organism>
<dbReference type="OrthoDB" id="3691810at2759"/>
<protein>
    <submittedName>
        <fullName evidence="1">Uncharacterized protein</fullName>
    </submittedName>
</protein>
<dbReference type="InterPro" id="IPR038883">
    <property type="entry name" value="AN11006-like"/>
</dbReference>
<gene>
    <name evidence="1" type="ORF">GMOD_00001460</name>
</gene>
<dbReference type="PANTHER" id="PTHR42085:SF1">
    <property type="entry name" value="F-BOX DOMAIN-CONTAINING PROTEIN"/>
    <property type="match status" value="1"/>
</dbReference>
<dbReference type="Proteomes" id="UP000265663">
    <property type="component" value="Unassembled WGS sequence"/>
</dbReference>
<name>A0A3M7LZ47_9PLEO</name>